<name>A0ABR3GIC4_9PEZI</name>
<sequence>MPPFFLEYAYGVSSQDEPPNILVTRDNSRGSKIRSSSGQKLWDSAQNILDDFLPLLQITTVLHIRLDGPIRDHRRTYCTVRAPSGIIKYSYKYSCGIGEWVATEVPGTDFSDQQWKMLPKDFYGKNMTPTSLEIFWGLNGLLRYSWYPSHGTFCHAEHYDVFINIFPDDMDTSETAKILSLSNPKKLTHLQVCADAKVTTLFQMLIGSDKATKLSNLAHCLAKVYKTSGTEEGTKIGPEIMFEDVVRNGTTMQETGWFVQDDCCLLVSTKRCVLNSKFKHTFMFQEVLETKRQ</sequence>
<reference evidence="1 2" key="1">
    <citation type="submission" date="2024-02" db="EMBL/GenBank/DDBJ databases">
        <title>Discinaceae phylogenomics.</title>
        <authorList>
            <person name="Dirks A.C."/>
            <person name="James T.Y."/>
        </authorList>
    </citation>
    <scope>NUCLEOTIDE SEQUENCE [LARGE SCALE GENOMIC DNA]</scope>
    <source>
        <strain evidence="1 2">ACD0624</strain>
    </source>
</reference>
<evidence type="ECO:0000313" key="1">
    <source>
        <dbReference type="EMBL" id="KAL0635545.1"/>
    </source>
</evidence>
<evidence type="ECO:0000313" key="2">
    <source>
        <dbReference type="Proteomes" id="UP001447188"/>
    </source>
</evidence>
<dbReference type="EMBL" id="JBBBZM010000067">
    <property type="protein sequence ID" value="KAL0635545.1"/>
    <property type="molecule type" value="Genomic_DNA"/>
</dbReference>
<gene>
    <name evidence="1" type="ORF">Q9L58_005476</name>
</gene>
<proteinExistence type="predicted"/>
<protein>
    <submittedName>
        <fullName evidence="1">Uncharacterized protein</fullName>
    </submittedName>
</protein>
<comment type="caution">
    <text evidence="1">The sequence shown here is derived from an EMBL/GenBank/DDBJ whole genome shotgun (WGS) entry which is preliminary data.</text>
</comment>
<accession>A0ABR3GIC4</accession>
<dbReference type="Proteomes" id="UP001447188">
    <property type="component" value="Unassembled WGS sequence"/>
</dbReference>
<keyword evidence="2" id="KW-1185">Reference proteome</keyword>
<organism evidence="1 2">
    <name type="scientific">Discina gigas</name>
    <dbReference type="NCBI Taxonomy" id="1032678"/>
    <lineage>
        <taxon>Eukaryota</taxon>
        <taxon>Fungi</taxon>
        <taxon>Dikarya</taxon>
        <taxon>Ascomycota</taxon>
        <taxon>Pezizomycotina</taxon>
        <taxon>Pezizomycetes</taxon>
        <taxon>Pezizales</taxon>
        <taxon>Discinaceae</taxon>
        <taxon>Discina</taxon>
    </lineage>
</organism>